<feature type="transmembrane region" description="Helical" evidence="7">
    <location>
        <begin position="169"/>
        <end position="190"/>
    </location>
</feature>
<feature type="transmembrane region" description="Helical" evidence="7">
    <location>
        <begin position="197"/>
        <end position="219"/>
    </location>
</feature>
<feature type="compositionally biased region" description="Basic and acidic residues" evidence="6">
    <location>
        <begin position="514"/>
        <end position="525"/>
    </location>
</feature>
<evidence type="ECO:0000313" key="9">
    <source>
        <dbReference type="Proteomes" id="UP000799118"/>
    </source>
</evidence>
<evidence type="ECO:0000256" key="3">
    <source>
        <dbReference type="ARBA" id="ARBA00022692"/>
    </source>
</evidence>
<dbReference type="GO" id="GO:0022857">
    <property type="term" value="F:transmembrane transporter activity"/>
    <property type="evidence" value="ECO:0007669"/>
    <property type="project" value="InterPro"/>
</dbReference>
<keyword evidence="3 7" id="KW-0812">Transmembrane</keyword>
<feature type="transmembrane region" description="Helical" evidence="7">
    <location>
        <begin position="279"/>
        <end position="302"/>
    </location>
</feature>
<proteinExistence type="predicted"/>
<keyword evidence="9" id="KW-1185">Reference proteome</keyword>
<feature type="transmembrane region" description="Helical" evidence="7">
    <location>
        <begin position="451"/>
        <end position="471"/>
    </location>
</feature>
<keyword evidence="4 7" id="KW-1133">Transmembrane helix</keyword>
<evidence type="ECO:0000313" key="8">
    <source>
        <dbReference type="EMBL" id="KAE9403316.1"/>
    </source>
</evidence>
<dbReference type="OrthoDB" id="3900342at2759"/>
<feature type="transmembrane region" description="Helical" evidence="7">
    <location>
        <begin position="413"/>
        <end position="431"/>
    </location>
</feature>
<dbReference type="PANTHER" id="PTHR45649">
    <property type="entry name" value="AMINO-ACID PERMEASE BAT1"/>
    <property type="match status" value="1"/>
</dbReference>
<feature type="transmembrane region" description="Helical" evidence="7">
    <location>
        <begin position="386"/>
        <end position="407"/>
    </location>
</feature>
<protein>
    <submittedName>
        <fullName evidence="8">Amino acid permease</fullName>
    </submittedName>
</protein>
<feature type="transmembrane region" description="Helical" evidence="7">
    <location>
        <begin position="124"/>
        <end position="149"/>
    </location>
</feature>
<keyword evidence="2" id="KW-0813">Transport</keyword>
<feature type="transmembrane region" description="Helical" evidence="7">
    <location>
        <begin position="483"/>
        <end position="501"/>
    </location>
</feature>
<feature type="region of interest" description="Disordered" evidence="6">
    <location>
        <begin position="514"/>
        <end position="538"/>
    </location>
</feature>
<reference evidence="8" key="1">
    <citation type="journal article" date="2019" name="Environ. Microbiol.">
        <title>Fungal ecological strategies reflected in gene transcription - a case study of two litter decomposers.</title>
        <authorList>
            <person name="Barbi F."/>
            <person name="Kohler A."/>
            <person name="Barry K."/>
            <person name="Baskaran P."/>
            <person name="Daum C."/>
            <person name="Fauchery L."/>
            <person name="Ihrmark K."/>
            <person name="Kuo A."/>
            <person name="LaButti K."/>
            <person name="Lipzen A."/>
            <person name="Morin E."/>
            <person name="Grigoriev I.V."/>
            <person name="Henrissat B."/>
            <person name="Lindahl B."/>
            <person name="Martin F."/>
        </authorList>
    </citation>
    <scope>NUCLEOTIDE SEQUENCE</scope>
    <source>
        <strain evidence="8">JB14</strain>
    </source>
</reference>
<dbReference type="PANTHER" id="PTHR45649:SF5">
    <property type="entry name" value="GABA TRANSPORTER (EUROFUNG)-RELATED"/>
    <property type="match status" value="1"/>
</dbReference>
<dbReference type="GO" id="GO:0016020">
    <property type="term" value="C:membrane"/>
    <property type="evidence" value="ECO:0007669"/>
    <property type="project" value="UniProtKB-SubCell"/>
</dbReference>
<evidence type="ECO:0000256" key="4">
    <source>
        <dbReference type="ARBA" id="ARBA00022989"/>
    </source>
</evidence>
<dbReference type="Gene3D" id="1.20.1740.10">
    <property type="entry name" value="Amino acid/polyamine transporter I"/>
    <property type="match status" value="1"/>
</dbReference>
<sequence>MASNHQQSRSEKKELSDDASASEINDGILLEHLGKKSQLKRIFGFLAMLGFSSTILSSWESICSVLSAGFFNGGPVSLIYGMLLAISGSLALAASLAEMASICPIAGAQYHWTYIFAPRKWANFVTWMQGWITVFAWQAGVTSTAYVTAAEIQGLMIFNYPSYAADPKRWHATLLMWAVMLVCFSVNVFAIKLLPIIEILVGILHLAFFIALLVPLVVLSPRSTSEFVWTELVNESGGYSNGISWCVGLITVAYSFSGFDGAIHMSEEVRHAATAVPKIIVLSVVINAVLAFGFVIGLLYSVGNVQNALNTPTGFPIIEIFYQATGSAKAATAMMAALIIAFFCCTLGMVASVSRLTWAFSRDGGLPFSPFFAYVSPHYNVPVRSICFVVVAVMLLSLINIASTIALDAILSLNILALYLSYLIPIGLLLFKRFRKEQIDFGPFTLGRFGWLINLYAIVYGVFIYIFLPFPPSVPVTGTTMNYGGPVFGGVLLFALGDWVVRGRKQFHGPVREVNDSENKVKDEGMAGAGDSGQLDKL</sequence>
<dbReference type="InterPro" id="IPR002293">
    <property type="entry name" value="AA/rel_permease1"/>
</dbReference>
<evidence type="ECO:0000256" key="6">
    <source>
        <dbReference type="SAM" id="MobiDB-lite"/>
    </source>
</evidence>
<dbReference type="Proteomes" id="UP000799118">
    <property type="component" value="Unassembled WGS sequence"/>
</dbReference>
<organism evidence="8 9">
    <name type="scientific">Gymnopus androsaceus JB14</name>
    <dbReference type="NCBI Taxonomy" id="1447944"/>
    <lineage>
        <taxon>Eukaryota</taxon>
        <taxon>Fungi</taxon>
        <taxon>Dikarya</taxon>
        <taxon>Basidiomycota</taxon>
        <taxon>Agaricomycotina</taxon>
        <taxon>Agaricomycetes</taxon>
        <taxon>Agaricomycetidae</taxon>
        <taxon>Agaricales</taxon>
        <taxon>Marasmiineae</taxon>
        <taxon>Omphalotaceae</taxon>
        <taxon>Gymnopus</taxon>
    </lineage>
</organism>
<keyword evidence="5 7" id="KW-0472">Membrane</keyword>
<evidence type="ECO:0000256" key="2">
    <source>
        <dbReference type="ARBA" id="ARBA00022448"/>
    </source>
</evidence>
<name>A0A6A4HYL8_9AGAR</name>
<feature type="transmembrane region" description="Helical" evidence="7">
    <location>
        <begin position="42"/>
        <end position="59"/>
    </location>
</feature>
<feature type="transmembrane region" description="Helical" evidence="7">
    <location>
        <begin position="331"/>
        <end position="353"/>
    </location>
</feature>
<evidence type="ECO:0000256" key="1">
    <source>
        <dbReference type="ARBA" id="ARBA00004141"/>
    </source>
</evidence>
<comment type="subcellular location">
    <subcellularLocation>
        <location evidence="1">Membrane</location>
        <topology evidence="1">Multi-pass membrane protein</topology>
    </subcellularLocation>
</comment>
<feature type="transmembrane region" description="Helical" evidence="7">
    <location>
        <begin position="79"/>
        <end position="103"/>
    </location>
</feature>
<evidence type="ECO:0000256" key="7">
    <source>
        <dbReference type="SAM" id="Phobius"/>
    </source>
</evidence>
<feature type="transmembrane region" description="Helical" evidence="7">
    <location>
        <begin position="239"/>
        <end position="259"/>
    </location>
</feature>
<dbReference type="PIRSF" id="PIRSF006060">
    <property type="entry name" value="AA_transporter"/>
    <property type="match status" value="1"/>
</dbReference>
<gene>
    <name evidence="8" type="ORF">BT96DRAFT_878726</name>
</gene>
<dbReference type="Pfam" id="PF13520">
    <property type="entry name" value="AA_permease_2"/>
    <property type="match status" value="1"/>
</dbReference>
<dbReference type="AlphaFoldDB" id="A0A6A4HYL8"/>
<dbReference type="EMBL" id="ML769426">
    <property type="protein sequence ID" value="KAE9403316.1"/>
    <property type="molecule type" value="Genomic_DNA"/>
</dbReference>
<evidence type="ECO:0000256" key="5">
    <source>
        <dbReference type="ARBA" id="ARBA00023136"/>
    </source>
</evidence>
<accession>A0A6A4HYL8</accession>